<reference evidence="1 2" key="1">
    <citation type="submission" date="2023-12" db="EMBL/GenBank/DDBJ databases">
        <title>A high-quality genome assembly for Dillenia turbinata (Dilleniales).</title>
        <authorList>
            <person name="Chanderbali A."/>
        </authorList>
    </citation>
    <scope>NUCLEOTIDE SEQUENCE [LARGE SCALE GENOMIC DNA]</scope>
    <source>
        <strain evidence="1">LSX21</strain>
        <tissue evidence="1">Leaf</tissue>
    </source>
</reference>
<organism evidence="1 2">
    <name type="scientific">Dillenia turbinata</name>
    <dbReference type="NCBI Taxonomy" id="194707"/>
    <lineage>
        <taxon>Eukaryota</taxon>
        <taxon>Viridiplantae</taxon>
        <taxon>Streptophyta</taxon>
        <taxon>Embryophyta</taxon>
        <taxon>Tracheophyta</taxon>
        <taxon>Spermatophyta</taxon>
        <taxon>Magnoliopsida</taxon>
        <taxon>eudicotyledons</taxon>
        <taxon>Gunneridae</taxon>
        <taxon>Pentapetalae</taxon>
        <taxon>Dilleniales</taxon>
        <taxon>Dilleniaceae</taxon>
        <taxon>Dillenia</taxon>
    </lineage>
</organism>
<proteinExistence type="predicted"/>
<dbReference type="AlphaFoldDB" id="A0AAN8UNA7"/>
<dbReference type="EMBL" id="JBAMMX010000023">
    <property type="protein sequence ID" value="KAK6917304.1"/>
    <property type="molecule type" value="Genomic_DNA"/>
</dbReference>
<dbReference type="Proteomes" id="UP001370490">
    <property type="component" value="Unassembled WGS sequence"/>
</dbReference>
<dbReference type="PANTHER" id="PTHR35687:SF1">
    <property type="entry name" value="OS07G0516700 PROTEIN"/>
    <property type="match status" value="1"/>
</dbReference>
<gene>
    <name evidence="1" type="ORF">RJ641_018055</name>
</gene>
<keyword evidence="2" id="KW-1185">Reference proteome</keyword>
<name>A0AAN8UNA7_9MAGN</name>
<protein>
    <submittedName>
        <fullName evidence="1">Uncharacterized protein</fullName>
    </submittedName>
</protein>
<evidence type="ECO:0000313" key="1">
    <source>
        <dbReference type="EMBL" id="KAK6917304.1"/>
    </source>
</evidence>
<sequence>MTLLKKPYGYTKMGMEDPEEVMHRRAQFLIYKVLEQADAGRRPSILRVRICKLKVKIGKRLKRLRKSMSVNLSMAKVSVYRQVLRQLKAWKTILGGGARATLASLPPVFT</sequence>
<dbReference type="PANTHER" id="PTHR35687">
    <property type="entry name" value="OS07G0516700 PROTEIN"/>
    <property type="match status" value="1"/>
</dbReference>
<accession>A0AAN8UNA7</accession>
<evidence type="ECO:0000313" key="2">
    <source>
        <dbReference type="Proteomes" id="UP001370490"/>
    </source>
</evidence>
<comment type="caution">
    <text evidence="1">The sequence shown here is derived from an EMBL/GenBank/DDBJ whole genome shotgun (WGS) entry which is preliminary data.</text>
</comment>